<sequence>MPGPRSFRSHGGGGGGGGAPPSPTLSATTRASLDFPSRPSVLVTRSDLRASLSAFEGLLSAAKGYTNVMLTMAQASAELAGALETCARVKGAHESGAGLHASSALHFLMSNYQQVLADSLWKDFSIPLLSHFDTYRSGVAERQVGHEQAVAERSKLLKETEARNMRTGRRKERDLGSFRRALAELQAQVDGIDEIKAQYYHEVIENEEEVWEYILSKVSLMVRSQLEVAERVASKGSSDPILEPMLASIPDPFDSYGPPKQDDQIFSILPPTSLLSSSTVMPSPGIGSGNSNNHHHHHKQQQQMTPSGSSSTVAAGDSSNPAVLGLRSPAIGNGSFQPSGYNSPASTSRSGGGGTGGNSGAFPENGTATVGSLLGLHSTLASASSSSSSSSSGGNPGPGAGRLFGDDTLDEDDVLLGGGGVGGGGSSAPPQRDGGRLKKALSIINEDVHIVPLDQKQQRQLKQSTTTAAAAAAAGAGTASQRRIQDEKDAEGEADEVADVITESTPTRTAKKKKSLSAAEKAAAVPAVVPASAEDEDVEDGSRSQTKTKKGKDPSRRGGSRGSAGVVDDDEEAVVVVEEEEEERVPGSANASQGVEAEAEPEVEAEEEEEDENDVSVVTPDGSPPRRRKNAAATTTR</sequence>
<feature type="compositionally biased region" description="Low complexity" evidence="1">
    <location>
        <begin position="516"/>
        <end position="532"/>
    </location>
</feature>
<dbReference type="PANTHER" id="PTHR38407">
    <property type="entry name" value="PROTEIN IVY1"/>
    <property type="match status" value="1"/>
</dbReference>
<gene>
    <name evidence="2" type="ORF">JKIAZH3_G214</name>
</gene>
<reference evidence="2" key="1">
    <citation type="submission" date="2020-10" db="EMBL/GenBank/DDBJ databases">
        <authorList>
            <person name="Sedaghatjoo S."/>
        </authorList>
    </citation>
    <scope>NUCLEOTIDE SEQUENCE</scope>
    <source>
        <strain evidence="2">AZH3</strain>
    </source>
</reference>
<feature type="compositionally biased region" description="Low complexity" evidence="1">
    <location>
        <begin position="267"/>
        <end position="284"/>
    </location>
</feature>
<feature type="compositionally biased region" description="Low complexity" evidence="1">
    <location>
        <begin position="382"/>
        <end position="393"/>
    </location>
</feature>
<organism evidence="2 3">
    <name type="scientific">Tilletia caries</name>
    <name type="common">wheat bunt fungus</name>
    <dbReference type="NCBI Taxonomy" id="13290"/>
    <lineage>
        <taxon>Eukaryota</taxon>
        <taxon>Fungi</taxon>
        <taxon>Dikarya</taxon>
        <taxon>Basidiomycota</taxon>
        <taxon>Ustilaginomycotina</taxon>
        <taxon>Exobasidiomycetes</taxon>
        <taxon>Tilletiales</taxon>
        <taxon>Tilletiaceae</taxon>
        <taxon>Tilletia</taxon>
    </lineage>
</organism>
<dbReference type="Proteomes" id="UP000836402">
    <property type="component" value="Unassembled WGS sequence"/>
</dbReference>
<protein>
    <recommendedName>
        <fullName evidence="4">IMD domain-containing protein</fullName>
    </recommendedName>
</protein>
<feature type="region of interest" description="Disordered" evidence="1">
    <location>
        <begin position="455"/>
        <end position="637"/>
    </location>
</feature>
<accession>A0ABN7IM78</accession>
<feature type="compositionally biased region" description="Acidic residues" evidence="1">
    <location>
        <begin position="567"/>
        <end position="583"/>
    </location>
</feature>
<evidence type="ECO:0008006" key="4">
    <source>
        <dbReference type="Google" id="ProtNLM"/>
    </source>
</evidence>
<feature type="compositionally biased region" description="Acidic residues" evidence="1">
    <location>
        <begin position="488"/>
        <end position="498"/>
    </location>
</feature>
<feature type="compositionally biased region" description="Polar residues" evidence="1">
    <location>
        <begin position="334"/>
        <end position="345"/>
    </location>
</feature>
<feature type="compositionally biased region" description="Gly residues" evidence="1">
    <location>
        <begin position="416"/>
        <end position="426"/>
    </location>
</feature>
<evidence type="ECO:0000256" key="1">
    <source>
        <dbReference type="SAM" id="MobiDB-lite"/>
    </source>
</evidence>
<feature type="compositionally biased region" description="Gly residues" evidence="1">
    <location>
        <begin position="10"/>
        <end position="19"/>
    </location>
</feature>
<proteinExistence type="predicted"/>
<feature type="region of interest" description="Disordered" evidence="1">
    <location>
        <begin position="243"/>
        <end position="369"/>
    </location>
</feature>
<feature type="region of interest" description="Disordered" evidence="1">
    <location>
        <begin position="1"/>
        <end position="31"/>
    </location>
</feature>
<dbReference type="PANTHER" id="PTHR38407:SF1">
    <property type="entry name" value="PROTEIN IVY1"/>
    <property type="match status" value="1"/>
</dbReference>
<dbReference type="InterPro" id="IPR037470">
    <property type="entry name" value="IVY1"/>
</dbReference>
<name>A0ABN7IM78_9BASI</name>
<evidence type="ECO:0000313" key="3">
    <source>
        <dbReference type="Proteomes" id="UP000836402"/>
    </source>
</evidence>
<feature type="compositionally biased region" description="Acidic residues" evidence="1">
    <location>
        <begin position="597"/>
        <end position="614"/>
    </location>
</feature>
<feature type="region of interest" description="Disordered" evidence="1">
    <location>
        <begin position="382"/>
        <end position="435"/>
    </location>
</feature>
<dbReference type="InterPro" id="IPR027267">
    <property type="entry name" value="AH/BAR_dom_sf"/>
</dbReference>
<feature type="compositionally biased region" description="Polar residues" evidence="1">
    <location>
        <begin position="304"/>
        <end position="321"/>
    </location>
</feature>
<dbReference type="EMBL" id="CAJHJG010001299">
    <property type="protein sequence ID" value="CAD6911126.1"/>
    <property type="molecule type" value="Genomic_DNA"/>
</dbReference>
<comment type="caution">
    <text evidence="2">The sequence shown here is derived from an EMBL/GenBank/DDBJ whole genome shotgun (WGS) entry which is preliminary data.</text>
</comment>
<feature type="compositionally biased region" description="Low complexity" evidence="1">
    <location>
        <begin position="465"/>
        <end position="479"/>
    </location>
</feature>
<keyword evidence="3" id="KW-1185">Reference proteome</keyword>
<feature type="compositionally biased region" description="Gly residues" evidence="1">
    <location>
        <begin position="350"/>
        <end position="359"/>
    </location>
</feature>
<dbReference type="Gene3D" id="1.20.1270.60">
    <property type="entry name" value="Arfaptin homology (AH) domain/BAR domain"/>
    <property type="match status" value="1"/>
</dbReference>
<evidence type="ECO:0000313" key="2">
    <source>
        <dbReference type="EMBL" id="CAD6911126.1"/>
    </source>
</evidence>